<evidence type="ECO:0000313" key="2">
    <source>
        <dbReference type="Proteomes" id="UP000636800"/>
    </source>
</evidence>
<name>A0A835Q1M5_VANPL</name>
<accession>A0A835Q1M5</accession>
<comment type="caution">
    <text evidence="1">The sequence shown here is derived from an EMBL/GenBank/DDBJ whole genome shotgun (WGS) entry which is preliminary data.</text>
</comment>
<reference evidence="1 2" key="1">
    <citation type="journal article" date="2020" name="Nat. Food">
        <title>A phased Vanilla planifolia genome enables genetic improvement of flavour and production.</title>
        <authorList>
            <person name="Hasing T."/>
            <person name="Tang H."/>
            <person name="Brym M."/>
            <person name="Khazi F."/>
            <person name="Huang T."/>
            <person name="Chambers A.H."/>
        </authorList>
    </citation>
    <scope>NUCLEOTIDE SEQUENCE [LARGE SCALE GENOMIC DNA]</scope>
    <source>
        <tissue evidence="1">Leaf</tissue>
    </source>
</reference>
<sequence>MSMWSRRQPIHRFKWMLKIYQRSVLASWLQDEVFEFLEYRGLIDFHPFSHSSATEAAANGADKPSSLLDQLYQFDNPESLPCQDPKKRAASPPSITCFQSPLSLTTQCSMWIHRLSTIAIHVQLIAPVNAIIAKSRVPVVLHQRKKIDNKQVMLTVCLGISLKYSGLFPRTTSILLSFQFIERNWCEWWQLDRSGNFASSGSPGTFR</sequence>
<dbReference type="OrthoDB" id="435593at2759"/>
<proteinExistence type="predicted"/>
<dbReference type="EMBL" id="JADCNL010000011">
    <property type="protein sequence ID" value="KAG0460968.1"/>
    <property type="molecule type" value="Genomic_DNA"/>
</dbReference>
<dbReference type="AlphaFoldDB" id="A0A835Q1M5"/>
<keyword evidence="2" id="KW-1185">Reference proteome</keyword>
<dbReference type="Proteomes" id="UP000636800">
    <property type="component" value="Chromosome 11"/>
</dbReference>
<protein>
    <submittedName>
        <fullName evidence="1">Uncharacterized protein</fullName>
    </submittedName>
</protein>
<evidence type="ECO:0000313" key="1">
    <source>
        <dbReference type="EMBL" id="KAG0460968.1"/>
    </source>
</evidence>
<organism evidence="1 2">
    <name type="scientific">Vanilla planifolia</name>
    <name type="common">Vanilla</name>
    <dbReference type="NCBI Taxonomy" id="51239"/>
    <lineage>
        <taxon>Eukaryota</taxon>
        <taxon>Viridiplantae</taxon>
        <taxon>Streptophyta</taxon>
        <taxon>Embryophyta</taxon>
        <taxon>Tracheophyta</taxon>
        <taxon>Spermatophyta</taxon>
        <taxon>Magnoliopsida</taxon>
        <taxon>Liliopsida</taxon>
        <taxon>Asparagales</taxon>
        <taxon>Orchidaceae</taxon>
        <taxon>Vanilloideae</taxon>
        <taxon>Vanilleae</taxon>
        <taxon>Vanilla</taxon>
    </lineage>
</organism>
<gene>
    <name evidence="1" type="ORF">HPP92_021265</name>
</gene>